<dbReference type="OrthoDB" id="5459352at2"/>
<organism evidence="1 2">
    <name type="scientific">Desulforhopalus singaporensis</name>
    <dbReference type="NCBI Taxonomy" id="91360"/>
    <lineage>
        <taxon>Bacteria</taxon>
        <taxon>Pseudomonadati</taxon>
        <taxon>Thermodesulfobacteriota</taxon>
        <taxon>Desulfobulbia</taxon>
        <taxon>Desulfobulbales</taxon>
        <taxon>Desulfocapsaceae</taxon>
        <taxon>Desulforhopalus</taxon>
    </lineage>
</organism>
<keyword evidence="2" id="KW-1185">Reference proteome</keyword>
<dbReference type="AlphaFoldDB" id="A0A1H0RKA5"/>
<evidence type="ECO:0000313" key="2">
    <source>
        <dbReference type="Proteomes" id="UP000199073"/>
    </source>
</evidence>
<dbReference type="Proteomes" id="UP000199073">
    <property type="component" value="Unassembled WGS sequence"/>
</dbReference>
<dbReference type="EMBL" id="FNJI01000015">
    <property type="protein sequence ID" value="SDP29953.1"/>
    <property type="molecule type" value="Genomic_DNA"/>
</dbReference>
<name>A0A1H0RKA5_9BACT</name>
<sequence length="68" mass="7736">MAGKIFYRERTKSKEGQRNPRFRIVAVSEIDLKIFSDHFRKKELEQLAAETGADLVALQKDPASKNAS</sequence>
<dbReference type="RefSeq" id="WP_092223012.1">
    <property type="nucleotide sequence ID" value="NZ_FNJI01000015.1"/>
</dbReference>
<dbReference type="STRING" id="91360.SAMN05660330_02342"/>
<accession>A0A1H0RKA5</accession>
<reference evidence="1 2" key="1">
    <citation type="submission" date="2016-10" db="EMBL/GenBank/DDBJ databases">
        <authorList>
            <person name="de Groot N.N."/>
        </authorList>
    </citation>
    <scope>NUCLEOTIDE SEQUENCE [LARGE SCALE GENOMIC DNA]</scope>
    <source>
        <strain evidence="1 2">DSM 12130</strain>
    </source>
</reference>
<proteinExistence type="predicted"/>
<gene>
    <name evidence="1" type="ORF">SAMN05660330_02342</name>
</gene>
<evidence type="ECO:0000313" key="1">
    <source>
        <dbReference type="EMBL" id="SDP29953.1"/>
    </source>
</evidence>
<protein>
    <submittedName>
        <fullName evidence="1">Uncharacterized protein</fullName>
    </submittedName>
</protein>